<proteinExistence type="predicted"/>
<feature type="compositionally biased region" description="Basic and acidic residues" evidence="1">
    <location>
        <begin position="119"/>
        <end position="150"/>
    </location>
</feature>
<dbReference type="InterPro" id="IPR025381">
    <property type="entry name" value="DUF4296"/>
</dbReference>
<evidence type="ECO:0000259" key="2">
    <source>
        <dbReference type="Pfam" id="PF14129"/>
    </source>
</evidence>
<evidence type="ECO:0000313" key="4">
    <source>
        <dbReference type="Proteomes" id="UP001300692"/>
    </source>
</evidence>
<feature type="region of interest" description="Disordered" evidence="1">
    <location>
        <begin position="112"/>
        <end position="187"/>
    </location>
</feature>
<organism evidence="3 4">
    <name type="scientific">Reichenbachiella ulvae</name>
    <dbReference type="NCBI Taxonomy" id="2980104"/>
    <lineage>
        <taxon>Bacteria</taxon>
        <taxon>Pseudomonadati</taxon>
        <taxon>Bacteroidota</taxon>
        <taxon>Cytophagia</taxon>
        <taxon>Cytophagales</taxon>
        <taxon>Reichenbachiellaceae</taxon>
        <taxon>Reichenbachiella</taxon>
    </lineage>
</organism>
<dbReference type="EMBL" id="JAOYOD010000001">
    <property type="protein sequence ID" value="MCV9386400.1"/>
    <property type="molecule type" value="Genomic_DNA"/>
</dbReference>
<feature type="compositionally biased region" description="Basic and acidic residues" evidence="1">
    <location>
        <begin position="165"/>
        <end position="180"/>
    </location>
</feature>
<reference evidence="3 4" key="1">
    <citation type="submission" date="2022-10" db="EMBL/GenBank/DDBJ databases">
        <title>Comparative genomics and taxonomic characterization of three novel marine species of genus Reichenbachiella exhibiting antioxidant and polysaccharide degradation activities.</title>
        <authorList>
            <person name="Muhammad N."/>
            <person name="Lee Y.-J."/>
            <person name="Ko J."/>
            <person name="Kim S.-G."/>
        </authorList>
    </citation>
    <scope>NUCLEOTIDE SEQUENCE [LARGE SCALE GENOMIC DNA]</scope>
    <source>
        <strain evidence="3 4">ABR2-5</strain>
    </source>
</reference>
<keyword evidence="4" id="KW-1185">Reference proteome</keyword>
<gene>
    <name evidence="3" type="ORF">N7U62_06980</name>
</gene>
<accession>A0ABT3CSF2</accession>
<evidence type="ECO:0000313" key="3">
    <source>
        <dbReference type="EMBL" id="MCV9386400.1"/>
    </source>
</evidence>
<dbReference type="Pfam" id="PF14129">
    <property type="entry name" value="DUF4296"/>
    <property type="match status" value="1"/>
</dbReference>
<comment type="caution">
    <text evidence="3">The sequence shown here is derived from an EMBL/GenBank/DDBJ whole genome shotgun (WGS) entry which is preliminary data.</text>
</comment>
<name>A0ABT3CSF2_9BACT</name>
<evidence type="ECO:0000256" key="1">
    <source>
        <dbReference type="SAM" id="MobiDB-lite"/>
    </source>
</evidence>
<dbReference type="Proteomes" id="UP001300692">
    <property type="component" value="Unassembled WGS sequence"/>
</dbReference>
<sequence>MRHKIIFSLAVLTLTFLNACKRDKGENVISKSTMSEILVEQHVLESKVLLLKLRTDSMTKVYNTLEKEIFDKHGIDKAQYEESYQYYMTQPEVMDKIYEIVVDSLNVLDQQATLDEEEEKRREREEKAAKKNKPDKVLDSLGQESDKDSLHLQSAMDSIKMSRVRPLDRRDSLRKEELKKIAPGPTN</sequence>
<dbReference type="RefSeq" id="WP_264137189.1">
    <property type="nucleotide sequence ID" value="NZ_JAOYOD010000001.1"/>
</dbReference>
<protein>
    <submittedName>
        <fullName evidence="3">DUF4296 domain-containing protein</fullName>
    </submittedName>
</protein>
<feature type="domain" description="DUF4296" evidence="2">
    <location>
        <begin position="26"/>
        <end position="108"/>
    </location>
</feature>